<sequence>MTEADDDADSGDVDMIGRWHDFAGEQGWAICDSPTVTDVQAWLFNWAPLISSTITPVQTDSEIRAMFQAKLG</sequence>
<gene>
    <name evidence="1" type="ORF">METZ01_LOCUS73421</name>
</gene>
<dbReference type="InterPro" id="IPR021734">
    <property type="entry name" value="DUF3303"/>
</dbReference>
<name>A0A381TZX8_9ZZZZ</name>
<organism evidence="1">
    <name type="scientific">marine metagenome</name>
    <dbReference type="NCBI Taxonomy" id="408172"/>
    <lineage>
        <taxon>unclassified sequences</taxon>
        <taxon>metagenomes</taxon>
        <taxon>ecological metagenomes</taxon>
    </lineage>
</organism>
<dbReference type="AlphaFoldDB" id="A0A381TZX8"/>
<dbReference type="Pfam" id="PF11746">
    <property type="entry name" value="DUF3303"/>
    <property type="match status" value="1"/>
</dbReference>
<protein>
    <submittedName>
        <fullName evidence="1">Uncharacterized protein</fullName>
    </submittedName>
</protein>
<reference evidence="1" key="1">
    <citation type="submission" date="2018-05" db="EMBL/GenBank/DDBJ databases">
        <authorList>
            <person name="Lanie J.A."/>
            <person name="Ng W.-L."/>
            <person name="Kazmierczak K.M."/>
            <person name="Andrzejewski T.M."/>
            <person name="Davidsen T.M."/>
            <person name="Wayne K.J."/>
            <person name="Tettelin H."/>
            <person name="Glass J.I."/>
            <person name="Rusch D."/>
            <person name="Podicherti R."/>
            <person name="Tsui H.-C.T."/>
            <person name="Winkler M.E."/>
        </authorList>
    </citation>
    <scope>NUCLEOTIDE SEQUENCE</scope>
</reference>
<dbReference type="EMBL" id="UINC01005321">
    <property type="protein sequence ID" value="SVA20567.1"/>
    <property type="molecule type" value="Genomic_DNA"/>
</dbReference>
<proteinExistence type="predicted"/>
<accession>A0A381TZX8</accession>
<evidence type="ECO:0000313" key="1">
    <source>
        <dbReference type="EMBL" id="SVA20567.1"/>
    </source>
</evidence>